<evidence type="ECO:0000313" key="2">
    <source>
        <dbReference type="Proteomes" id="UP001239111"/>
    </source>
</evidence>
<dbReference type="Proteomes" id="UP001239111">
    <property type="component" value="Chromosome 4"/>
</dbReference>
<gene>
    <name evidence="1" type="ORF">QAD02_008274</name>
</gene>
<protein>
    <submittedName>
        <fullName evidence="1">Uncharacterized protein</fullName>
    </submittedName>
</protein>
<comment type="caution">
    <text evidence="1">The sequence shown here is derived from an EMBL/GenBank/DDBJ whole genome shotgun (WGS) entry which is preliminary data.</text>
</comment>
<keyword evidence="2" id="KW-1185">Reference proteome</keyword>
<evidence type="ECO:0000313" key="1">
    <source>
        <dbReference type="EMBL" id="KAJ8666612.1"/>
    </source>
</evidence>
<dbReference type="EMBL" id="CM056744">
    <property type="protein sequence ID" value="KAJ8666612.1"/>
    <property type="molecule type" value="Genomic_DNA"/>
</dbReference>
<proteinExistence type="predicted"/>
<sequence>MFSADTSPTNSPKFTRRRVASLGASSKDILSYMQVNTSGKRKEEERSPESKANTIVKRKYIVKSNARGEFAPEKDIYKDQKQTEEEQQQDIKDMEELRKLISTMHEDMTNMEGKMMGRMDTLIKELKTEDERRAEEMDKRITNLEIKERERGDAQEEIEERLEHLEGFLPEEGGTYTTGGHRAQSNPE</sequence>
<reference evidence="1" key="1">
    <citation type="submission" date="2023-04" db="EMBL/GenBank/DDBJ databases">
        <title>A chromosome-level genome assembly of the parasitoid wasp Eretmocerus hayati.</title>
        <authorList>
            <person name="Zhong Y."/>
            <person name="Liu S."/>
            <person name="Liu Y."/>
        </authorList>
    </citation>
    <scope>NUCLEOTIDE SEQUENCE</scope>
    <source>
        <strain evidence="1">ZJU_SS_LIU_2023</strain>
    </source>
</reference>
<name>A0ACC2N8D7_9HYME</name>
<organism evidence="1 2">
    <name type="scientific">Eretmocerus hayati</name>
    <dbReference type="NCBI Taxonomy" id="131215"/>
    <lineage>
        <taxon>Eukaryota</taxon>
        <taxon>Metazoa</taxon>
        <taxon>Ecdysozoa</taxon>
        <taxon>Arthropoda</taxon>
        <taxon>Hexapoda</taxon>
        <taxon>Insecta</taxon>
        <taxon>Pterygota</taxon>
        <taxon>Neoptera</taxon>
        <taxon>Endopterygota</taxon>
        <taxon>Hymenoptera</taxon>
        <taxon>Apocrita</taxon>
        <taxon>Proctotrupomorpha</taxon>
        <taxon>Chalcidoidea</taxon>
        <taxon>Aphelinidae</taxon>
        <taxon>Aphelininae</taxon>
        <taxon>Eretmocerus</taxon>
    </lineage>
</organism>
<accession>A0ACC2N8D7</accession>